<dbReference type="Pfam" id="PF00296">
    <property type="entry name" value="Bac_luciferase"/>
    <property type="match status" value="1"/>
</dbReference>
<dbReference type="GO" id="GO:0008726">
    <property type="term" value="F:alkanesulfonate monooxygenase activity"/>
    <property type="evidence" value="ECO:0007669"/>
    <property type="project" value="TreeGrafter"/>
</dbReference>
<dbReference type="Proteomes" id="UP000279275">
    <property type="component" value="Unassembled WGS sequence"/>
</dbReference>
<dbReference type="GO" id="GO:0046306">
    <property type="term" value="P:alkanesulfonate catabolic process"/>
    <property type="evidence" value="ECO:0007669"/>
    <property type="project" value="TreeGrafter"/>
</dbReference>
<gene>
    <name evidence="6" type="ORF">EBN03_22420</name>
</gene>
<evidence type="ECO:0000256" key="2">
    <source>
        <dbReference type="ARBA" id="ARBA00022643"/>
    </source>
</evidence>
<dbReference type="PANTHER" id="PTHR42847:SF8">
    <property type="entry name" value="CONSERVED PROTEIN"/>
    <property type="match status" value="1"/>
</dbReference>
<reference evidence="6 7" key="1">
    <citation type="submission" date="2018-10" db="EMBL/GenBank/DDBJ databases">
        <title>Isolation from cow dung.</title>
        <authorList>
            <person name="Ling L."/>
        </authorList>
    </citation>
    <scope>NUCLEOTIDE SEQUENCE [LARGE SCALE GENOMIC DNA]</scope>
    <source>
        <strain evidence="6 7">NEAU-LL90</strain>
    </source>
</reference>
<dbReference type="OrthoDB" id="4029802at2"/>
<dbReference type="InterPro" id="IPR050172">
    <property type="entry name" value="SsuD_RutA_monooxygenase"/>
</dbReference>
<evidence type="ECO:0000256" key="3">
    <source>
        <dbReference type="ARBA" id="ARBA00023002"/>
    </source>
</evidence>
<dbReference type="InterPro" id="IPR019952">
    <property type="entry name" value="F420_OxRdatse_Rv1855c_pred"/>
</dbReference>
<dbReference type="InterPro" id="IPR036661">
    <property type="entry name" value="Luciferase-like_sf"/>
</dbReference>
<dbReference type="Gene3D" id="3.20.20.30">
    <property type="entry name" value="Luciferase-like domain"/>
    <property type="match status" value="1"/>
</dbReference>
<keyword evidence="1" id="KW-0285">Flavoprotein</keyword>
<comment type="caution">
    <text evidence="6">The sequence shown here is derived from an EMBL/GenBank/DDBJ whole genome shotgun (WGS) entry which is preliminary data.</text>
</comment>
<dbReference type="InterPro" id="IPR011251">
    <property type="entry name" value="Luciferase-like_dom"/>
</dbReference>
<evidence type="ECO:0000256" key="1">
    <source>
        <dbReference type="ARBA" id="ARBA00022630"/>
    </source>
</evidence>
<name>A0A3M2L1L1_9NOCA</name>
<evidence type="ECO:0000313" key="6">
    <source>
        <dbReference type="EMBL" id="RMI30393.1"/>
    </source>
</evidence>
<organism evidence="6 7">
    <name type="scientific">Nocardia stercoris</name>
    <dbReference type="NCBI Taxonomy" id="2483361"/>
    <lineage>
        <taxon>Bacteria</taxon>
        <taxon>Bacillati</taxon>
        <taxon>Actinomycetota</taxon>
        <taxon>Actinomycetes</taxon>
        <taxon>Mycobacteriales</taxon>
        <taxon>Nocardiaceae</taxon>
        <taxon>Nocardia</taxon>
    </lineage>
</organism>
<accession>A0A3M2L1L1</accession>
<keyword evidence="4" id="KW-0503">Monooxygenase</keyword>
<dbReference type="EMBL" id="RFFH01000010">
    <property type="protein sequence ID" value="RMI30393.1"/>
    <property type="molecule type" value="Genomic_DNA"/>
</dbReference>
<dbReference type="SUPFAM" id="SSF51679">
    <property type="entry name" value="Bacterial luciferase-like"/>
    <property type="match status" value="1"/>
</dbReference>
<keyword evidence="3" id="KW-0560">Oxidoreductase</keyword>
<protein>
    <submittedName>
        <fullName evidence="6">TIGR03560 family F420-dependent LLM class oxidoreductase</fullName>
    </submittedName>
</protein>
<evidence type="ECO:0000256" key="4">
    <source>
        <dbReference type="ARBA" id="ARBA00023033"/>
    </source>
</evidence>
<evidence type="ECO:0000313" key="7">
    <source>
        <dbReference type="Proteomes" id="UP000279275"/>
    </source>
</evidence>
<keyword evidence="2" id="KW-0288">FMN</keyword>
<dbReference type="PANTHER" id="PTHR42847">
    <property type="entry name" value="ALKANESULFONATE MONOOXYGENASE"/>
    <property type="match status" value="1"/>
</dbReference>
<dbReference type="AlphaFoldDB" id="A0A3M2L1L1"/>
<dbReference type="RefSeq" id="WP_122190060.1">
    <property type="nucleotide sequence ID" value="NZ_RFFH01000010.1"/>
</dbReference>
<dbReference type="NCBIfam" id="TIGR03560">
    <property type="entry name" value="F420_Rv1855c"/>
    <property type="match status" value="1"/>
</dbReference>
<feature type="domain" description="Luciferase-like" evidence="5">
    <location>
        <begin position="5"/>
        <end position="245"/>
    </location>
</feature>
<sequence length="307" mass="32734">MRISISLTDISWPHARSGLPQRLADVAAAVDAGGIDTLWVPDHLIQAHPRLPEDDPALEAYTLLGYLAARTSRVRLGTMVSAVTFRPPGLLIKAVTALDVLSGGRAWFGIGAGHHVGEAAALGLPFPATGERFDRLEETLRLATRMFDGDERPFHGTHYRLERPLNHPQPVFGRPRILIGGMGEQRTLPLVARYADACNLGDVPDGGRTIGHKLRVLAGHCERIGRSCNDIEKTVSTALAPGESAGSFADRCAFLATLGIGHVTVIATTPWTEVTLAPVLAAVSAVGEMVPAATLDHPALDRVEGQI</sequence>
<proteinExistence type="predicted"/>
<keyword evidence="7" id="KW-1185">Reference proteome</keyword>
<evidence type="ECO:0000259" key="5">
    <source>
        <dbReference type="Pfam" id="PF00296"/>
    </source>
</evidence>